<dbReference type="GO" id="GO:0003677">
    <property type="term" value="F:DNA binding"/>
    <property type="evidence" value="ECO:0007669"/>
    <property type="project" value="UniProtKB-KW"/>
</dbReference>
<reference evidence="5 6" key="1">
    <citation type="journal article" date="2022" name="Microbiol. Resour. Announc.">
        <title>Complete Genome Sequence of the Hyperthermophilic and Acidophilic Archaeon Saccharolobus caldissimus Strain HS-3T.</title>
        <authorList>
            <person name="Sakai H.D."/>
            <person name="Kurosawa N."/>
        </authorList>
    </citation>
    <scope>NUCLEOTIDE SEQUENCE [LARGE SCALE GENOMIC DNA]</scope>
    <source>
        <strain evidence="5 6">JCM32116</strain>
    </source>
</reference>
<evidence type="ECO:0000259" key="4">
    <source>
        <dbReference type="PROSITE" id="PS50949"/>
    </source>
</evidence>
<proteinExistence type="predicted"/>
<dbReference type="PANTHER" id="PTHR43537:SF5">
    <property type="entry name" value="UXU OPERON TRANSCRIPTIONAL REGULATOR"/>
    <property type="match status" value="1"/>
</dbReference>
<dbReference type="RefSeq" id="WP_229572008.1">
    <property type="nucleotide sequence ID" value="NZ_AP025226.1"/>
</dbReference>
<keyword evidence="6" id="KW-1185">Reference proteome</keyword>
<organism evidence="5 6">
    <name type="scientific">Saccharolobus caldissimus</name>
    <dbReference type="NCBI Taxonomy" id="1702097"/>
    <lineage>
        <taxon>Archaea</taxon>
        <taxon>Thermoproteota</taxon>
        <taxon>Thermoprotei</taxon>
        <taxon>Sulfolobales</taxon>
        <taxon>Sulfolobaceae</taxon>
        <taxon>Saccharolobus</taxon>
    </lineage>
</organism>
<dbReference type="Pfam" id="PF07729">
    <property type="entry name" value="FCD"/>
    <property type="match status" value="1"/>
</dbReference>
<dbReference type="AlphaFoldDB" id="A0AAQ4CQI2"/>
<evidence type="ECO:0000256" key="2">
    <source>
        <dbReference type="ARBA" id="ARBA00023125"/>
    </source>
</evidence>
<dbReference type="InterPro" id="IPR036388">
    <property type="entry name" value="WH-like_DNA-bd_sf"/>
</dbReference>
<dbReference type="Gene3D" id="1.10.10.10">
    <property type="entry name" value="Winged helix-like DNA-binding domain superfamily/Winged helix DNA-binding domain"/>
    <property type="match status" value="1"/>
</dbReference>
<name>A0AAQ4CQI2_9CREN</name>
<dbReference type="SMART" id="SM00345">
    <property type="entry name" value="HTH_GNTR"/>
    <property type="match status" value="1"/>
</dbReference>
<dbReference type="Pfam" id="PF00392">
    <property type="entry name" value="GntR"/>
    <property type="match status" value="1"/>
</dbReference>
<dbReference type="SMART" id="SM00895">
    <property type="entry name" value="FCD"/>
    <property type="match status" value="1"/>
</dbReference>
<dbReference type="SUPFAM" id="SSF46785">
    <property type="entry name" value="Winged helix' DNA-binding domain"/>
    <property type="match status" value="1"/>
</dbReference>
<feature type="domain" description="HTH gntR-type" evidence="4">
    <location>
        <begin position="1"/>
        <end position="67"/>
    </location>
</feature>
<evidence type="ECO:0000256" key="3">
    <source>
        <dbReference type="ARBA" id="ARBA00023163"/>
    </source>
</evidence>
<dbReference type="KEGG" id="scas:SACC_10800"/>
<dbReference type="CDD" id="cd07377">
    <property type="entry name" value="WHTH_GntR"/>
    <property type="match status" value="1"/>
</dbReference>
<dbReference type="PANTHER" id="PTHR43537">
    <property type="entry name" value="TRANSCRIPTIONAL REGULATOR, GNTR FAMILY"/>
    <property type="match status" value="1"/>
</dbReference>
<dbReference type="InterPro" id="IPR036390">
    <property type="entry name" value="WH_DNA-bd_sf"/>
</dbReference>
<evidence type="ECO:0000313" key="6">
    <source>
        <dbReference type="Proteomes" id="UP001319921"/>
    </source>
</evidence>
<dbReference type="Proteomes" id="UP001319921">
    <property type="component" value="Chromosome"/>
</dbReference>
<dbReference type="EMBL" id="AP025226">
    <property type="protein sequence ID" value="BDB98063.1"/>
    <property type="molecule type" value="Genomic_DNA"/>
</dbReference>
<gene>
    <name evidence="5" type="ORF">SACC_10800</name>
</gene>
<dbReference type="PROSITE" id="PS50949">
    <property type="entry name" value="HTH_GNTR"/>
    <property type="match status" value="1"/>
</dbReference>
<keyword evidence="2" id="KW-0238">DNA-binding</keyword>
<dbReference type="Gene3D" id="1.20.120.530">
    <property type="entry name" value="GntR ligand-binding domain-like"/>
    <property type="match status" value="1"/>
</dbReference>
<keyword evidence="1" id="KW-0805">Transcription regulation</keyword>
<dbReference type="InterPro" id="IPR000524">
    <property type="entry name" value="Tscrpt_reg_HTH_GntR"/>
</dbReference>
<dbReference type="GeneID" id="68865824"/>
<dbReference type="InterPro" id="IPR011711">
    <property type="entry name" value="GntR_C"/>
</dbReference>
<keyword evidence="3" id="KW-0804">Transcription</keyword>
<dbReference type="GO" id="GO:0003700">
    <property type="term" value="F:DNA-binding transcription factor activity"/>
    <property type="evidence" value="ECO:0007669"/>
    <property type="project" value="InterPro"/>
</dbReference>
<accession>A0AAQ4CQI2</accession>
<dbReference type="InterPro" id="IPR008920">
    <property type="entry name" value="TF_FadR/GntR_C"/>
</dbReference>
<evidence type="ECO:0000256" key="1">
    <source>
        <dbReference type="ARBA" id="ARBA00023015"/>
    </source>
</evidence>
<dbReference type="SUPFAM" id="SSF48008">
    <property type="entry name" value="GntR ligand-binding domain-like"/>
    <property type="match status" value="1"/>
</dbReference>
<dbReference type="PRINTS" id="PR00035">
    <property type="entry name" value="HTHGNTR"/>
</dbReference>
<sequence>MSLSQTAYEKILDYIITGKYKPGSILKEEELASILKISRTPIREALAKLEKEGIIVKNGKSYSVIPLSQSDIVQLYEIRIPLEAEAAKLAANRATDEEINKIIKILDDIKNTKENDPLILANLNGDLHRAIAEASHNKYLVDILDNIRIKLKIVRVTLFTSFQRKDEELKEHEDIVIAIRDRDQDRAYNMMKRHEENVLNYVKRNILPILFR</sequence>
<protein>
    <submittedName>
        <fullName evidence="5">GntR family transcriptional regulator</fullName>
    </submittedName>
</protein>
<evidence type="ECO:0000313" key="5">
    <source>
        <dbReference type="EMBL" id="BDB98063.1"/>
    </source>
</evidence>